<organism evidence="2">
    <name type="scientific">freshwater metagenome</name>
    <dbReference type="NCBI Taxonomy" id="449393"/>
    <lineage>
        <taxon>unclassified sequences</taxon>
        <taxon>metagenomes</taxon>
        <taxon>ecological metagenomes</taxon>
    </lineage>
</organism>
<dbReference type="InterPro" id="IPR013830">
    <property type="entry name" value="SGNH_hydro"/>
</dbReference>
<name>A0A6J6TXU0_9ZZZZ</name>
<dbReference type="SUPFAM" id="SSF52266">
    <property type="entry name" value="SGNH hydrolase"/>
    <property type="match status" value="1"/>
</dbReference>
<reference evidence="2" key="1">
    <citation type="submission" date="2020-05" db="EMBL/GenBank/DDBJ databases">
        <authorList>
            <person name="Chiriac C."/>
            <person name="Salcher M."/>
            <person name="Ghai R."/>
            <person name="Kavagutti S V."/>
        </authorList>
    </citation>
    <scope>NUCLEOTIDE SEQUENCE</scope>
</reference>
<dbReference type="InterPro" id="IPR053140">
    <property type="entry name" value="GDSL_Rv0518-like"/>
</dbReference>
<proteinExistence type="predicted"/>
<feature type="domain" description="SGNH hydrolase-type esterase" evidence="1">
    <location>
        <begin position="9"/>
        <end position="185"/>
    </location>
</feature>
<evidence type="ECO:0000259" key="1">
    <source>
        <dbReference type="Pfam" id="PF13472"/>
    </source>
</evidence>
<dbReference type="EMBL" id="CAEZZG010000005">
    <property type="protein sequence ID" value="CAB4752451.1"/>
    <property type="molecule type" value="Genomic_DNA"/>
</dbReference>
<accession>A0A6J6TXU0</accession>
<protein>
    <submittedName>
        <fullName evidence="2">Unannotated protein</fullName>
    </submittedName>
</protein>
<dbReference type="PANTHER" id="PTHR43784">
    <property type="entry name" value="GDSL-LIKE LIPASE/ACYLHYDROLASE, PUTATIVE (AFU_ORTHOLOGUE AFUA_2G00820)-RELATED"/>
    <property type="match status" value="1"/>
</dbReference>
<evidence type="ECO:0000313" key="2">
    <source>
        <dbReference type="EMBL" id="CAB4752451.1"/>
    </source>
</evidence>
<dbReference type="InterPro" id="IPR036514">
    <property type="entry name" value="SGNH_hydro_sf"/>
</dbReference>
<dbReference type="Pfam" id="PF13472">
    <property type="entry name" value="Lipase_GDSL_2"/>
    <property type="match status" value="1"/>
</dbReference>
<gene>
    <name evidence="2" type="ORF">UFOPK2844_00512</name>
</gene>
<sequence>MATFTRFIALGDSMTEGMCDEIVDGKYRGWADRVADTLATENPNFTYANLAIRGKLLHQVIDDQIPSATKLVTGPETLISFHAGANDVLRPSYQAEAAFAKYEKGVSDLTKTGATLIVFTVIDRVEGEGKTAKLWHERFSAFNVNVREVANKYGATIIEADGAKWMADLRFLASDRLHLNSDGHWRLSQAVLEKLGRSFDSTWKIPLPPAAEKSKARKSAEKTLWIIAFVLPWIWRRLRGKSSGDGRSAKYETPITWNR</sequence>
<dbReference type="Gene3D" id="3.40.50.1110">
    <property type="entry name" value="SGNH hydrolase"/>
    <property type="match status" value="1"/>
</dbReference>
<dbReference type="AlphaFoldDB" id="A0A6J6TXU0"/>
<dbReference type="PANTHER" id="PTHR43784:SF2">
    <property type="entry name" value="GDSL-LIKE LIPASE_ACYLHYDROLASE, PUTATIVE (AFU_ORTHOLOGUE AFUA_2G00820)-RELATED"/>
    <property type="match status" value="1"/>
</dbReference>
<dbReference type="CDD" id="cd01832">
    <property type="entry name" value="SGNH_hydrolase_like_1"/>
    <property type="match status" value="1"/>
</dbReference>